<comment type="caution">
    <text evidence="10">The sequence shown here is derived from an EMBL/GenBank/DDBJ whole genome shotgun (WGS) entry which is preliminary data.</text>
</comment>
<dbReference type="Pfam" id="PF00512">
    <property type="entry name" value="HisKA"/>
    <property type="match status" value="1"/>
</dbReference>
<evidence type="ECO:0000256" key="4">
    <source>
        <dbReference type="ARBA" id="ARBA00022553"/>
    </source>
</evidence>
<dbReference type="PANTHER" id="PTHR45453">
    <property type="entry name" value="PHOSPHATE REGULON SENSOR PROTEIN PHOR"/>
    <property type="match status" value="1"/>
</dbReference>
<evidence type="ECO:0000256" key="8">
    <source>
        <dbReference type="SAM" id="Phobius"/>
    </source>
</evidence>
<evidence type="ECO:0000256" key="6">
    <source>
        <dbReference type="ARBA" id="ARBA00022777"/>
    </source>
</evidence>
<dbReference type="RefSeq" id="WP_201275787.1">
    <property type="nucleotide sequence ID" value="NZ_JACVDA010000016.1"/>
</dbReference>
<dbReference type="InterPro" id="IPR036097">
    <property type="entry name" value="HisK_dim/P_sf"/>
</dbReference>
<comment type="catalytic activity">
    <reaction evidence="1">
        <text>ATP + protein L-histidine = ADP + protein N-phospho-L-histidine.</text>
        <dbReference type="EC" id="2.7.13.3"/>
    </reaction>
</comment>
<dbReference type="SMART" id="SM00388">
    <property type="entry name" value="HisKA"/>
    <property type="match status" value="1"/>
</dbReference>
<dbReference type="Gene3D" id="1.10.287.130">
    <property type="match status" value="1"/>
</dbReference>
<keyword evidence="5" id="KW-0808">Transferase</keyword>
<evidence type="ECO:0000256" key="7">
    <source>
        <dbReference type="ARBA" id="ARBA00023012"/>
    </source>
</evidence>
<reference evidence="10 11" key="1">
    <citation type="submission" date="2020-09" db="EMBL/GenBank/DDBJ databases">
        <title>Parvimonas S3374 sp. nov.</title>
        <authorList>
            <person name="Buhl M."/>
        </authorList>
    </citation>
    <scope>NUCLEOTIDE SEQUENCE [LARGE SCALE GENOMIC DNA]</scope>
    <source>
        <strain evidence="10 11">S3374</strain>
    </source>
</reference>
<evidence type="ECO:0000256" key="5">
    <source>
        <dbReference type="ARBA" id="ARBA00022679"/>
    </source>
</evidence>
<keyword evidence="11" id="KW-1185">Reference proteome</keyword>
<evidence type="ECO:0000313" key="10">
    <source>
        <dbReference type="EMBL" id="MBK1468899.1"/>
    </source>
</evidence>
<dbReference type="CDD" id="cd00075">
    <property type="entry name" value="HATPase"/>
    <property type="match status" value="1"/>
</dbReference>
<keyword evidence="6 10" id="KW-0418">Kinase</keyword>
<keyword evidence="8" id="KW-0472">Membrane</keyword>
<dbReference type="SUPFAM" id="SSF55874">
    <property type="entry name" value="ATPase domain of HSP90 chaperone/DNA topoisomerase II/histidine kinase"/>
    <property type="match status" value="1"/>
</dbReference>
<feature type="domain" description="Histidine kinase" evidence="9">
    <location>
        <begin position="197"/>
        <end position="404"/>
    </location>
</feature>
<keyword evidence="7" id="KW-0902">Two-component regulatory system</keyword>
<dbReference type="PRINTS" id="PR00344">
    <property type="entry name" value="BCTRLSENSOR"/>
</dbReference>
<accession>A0ABS1C9W6</accession>
<evidence type="ECO:0000259" key="9">
    <source>
        <dbReference type="PROSITE" id="PS50109"/>
    </source>
</evidence>
<evidence type="ECO:0000256" key="3">
    <source>
        <dbReference type="ARBA" id="ARBA00012438"/>
    </source>
</evidence>
<dbReference type="CDD" id="cd00082">
    <property type="entry name" value="HisKA"/>
    <property type="match status" value="1"/>
</dbReference>
<dbReference type="PANTHER" id="PTHR45453:SF1">
    <property type="entry name" value="PHOSPHATE REGULON SENSOR PROTEIN PHOR"/>
    <property type="match status" value="1"/>
</dbReference>
<feature type="transmembrane region" description="Helical" evidence="8">
    <location>
        <begin position="158"/>
        <end position="176"/>
    </location>
</feature>
<dbReference type="EMBL" id="JACVDA010000016">
    <property type="protein sequence ID" value="MBK1468899.1"/>
    <property type="molecule type" value="Genomic_DNA"/>
</dbReference>
<protein>
    <recommendedName>
        <fullName evidence="3">histidine kinase</fullName>
        <ecNumber evidence="3">2.7.13.3</ecNumber>
    </recommendedName>
</protein>
<dbReference type="Gene3D" id="3.30.565.10">
    <property type="entry name" value="Histidine kinase-like ATPase, C-terminal domain"/>
    <property type="match status" value="1"/>
</dbReference>
<dbReference type="InterPro" id="IPR003661">
    <property type="entry name" value="HisK_dim/P_dom"/>
</dbReference>
<dbReference type="InterPro" id="IPR050351">
    <property type="entry name" value="BphY/WalK/GraS-like"/>
</dbReference>
<keyword evidence="8" id="KW-0812">Transmembrane</keyword>
<proteinExistence type="predicted"/>
<dbReference type="InterPro" id="IPR005467">
    <property type="entry name" value="His_kinase_dom"/>
</dbReference>
<dbReference type="EC" id="2.7.13.3" evidence="3"/>
<sequence>MENKLRKKFVYFSVGIITIVLLSITAFVNITNFYNIKYSSDNLLNILVLNDGEMPKFTMFEDSLEEDKASYAKSFSNRFFTVKTDVKKNIVTVNTDDVFLTSSSEAVDYAKAVLSKGDKTGYYKGFKYVVSSAENGILIAFVDVVKDYDVFYSTLKNSIIISFFVLGLVTFFSIILSKKAVSPMVKAYEKQNAFITDASHELKTPLAIINTSADVLEMESGQSKWTNNIHKQVNRLNGLIGNLISLTKLEELNSLEVLDFSLSDIVEESTNEVKDLALSLDKNILVDVEKDISFKGDEKLIRQLVNILLDNAIKYAREKTDIKVKLSRQNRKITLTVENEADNLEVKNYNVLFERFYRADSSRNSKTGGYGIGLSIAQSIVQKHKGKISADSFDGERIIFTVKF</sequence>
<organism evidence="10 11">
    <name type="scientific">Parvimonas parva</name>
    <dbReference type="NCBI Taxonomy" id="2769485"/>
    <lineage>
        <taxon>Bacteria</taxon>
        <taxon>Bacillati</taxon>
        <taxon>Bacillota</taxon>
        <taxon>Tissierellia</taxon>
        <taxon>Tissierellales</taxon>
        <taxon>Peptoniphilaceae</taxon>
        <taxon>Parvimonas</taxon>
    </lineage>
</organism>
<dbReference type="Proteomes" id="UP000823123">
    <property type="component" value="Unassembled WGS sequence"/>
</dbReference>
<evidence type="ECO:0000256" key="2">
    <source>
        <dbReference type="ARBA" id="ARBA00004370"/>
    </source>
</evidence>
<name>A0ABS1C9W6_9FIRM</name>
<dbReference type="Pfam" id="PF02518">
    <property type="entry name" value="HATPase_c"/>
    <property type="match status" value="1"/>
</dbReference>
<dbReference type="GO" id="GO:0016301">
    <property type="term" value="F:kinase activity"/>
    <property type="evidence" value="ECO:0007669"/>
    <property type="project" value="UniProtKB-KW"/>
</dbReference>
<comment type="subcellular location">
    <subcellularLocation>
        <location evidence="2">Membrane</location>
    </subcellularLocation>
</comment>
<dbReference type="InterPro" id="IPR003594">
    <property type="entry name" value="HATPase_dom"/>
</dbReference>
<keyword evidence="8" id="KW-1133">Transmembrane helix</keyword>
<dbReference type="SMART" id="SM00387">
    <property type="entry name" value="HATPase_c"/>
    <property type="match status" value="1"/>
</dbReference>
<gene>
    <name evidence="10" type="ORF">IBJ83_06175</name>
</gene>
<dbReference type="SUPFAM" id="SSF47384">
    <property type="entry name" value="Homodimeric domain of signal transducing histidine kinase"/>
    <property type="match status" value="1"/>
</dbReference>
<dbReference type="InterPro" id="IPR036890">
    <property type="entry name" value="HATPase_C_sf"/>
</dbReference>
<evidence type="ECO:0000256" key="1">
    <source>
        <dbReference type="ARBA" id="ARBA00000085"/>
    </source>
</evidence>
<dbReference type="InterPro" id="IPR004358">
    <property type="entry name" value="Sig_transdc_His_kin-like_C"/>
</dbReference>
<dbReference type="PROSITE" id="PS50109">
    <property type="entry name" value="HIS_KIN"/>
    <property type="match status" value="1"/>
</dbReference>
<feature type="transmembrane region" description="Helical" evidence="8">
    <location>
        <begin position="9"/>
        <end position="30"/>
    </location>
</feature>
<evidence type="ECO:0000313" key="11">
    <source>
        <dbReference type="Proteomes" id="UP000823123"/>
    </source>
</evidence>
<keyword evidence="4" id="KW-0597">Phosphoprotein</keyword>